<dbReference type="InterPro" id="IPR043136">
    <property type="entry name" value="B30.2/SPRY_sf"/>
</dbReference>
<keyword evidence="3" id="KW-0862">Zinc</keyword>
<dbReference type="InterPro" id="IPR051051">
    <property type="entry name" value="E3_ubiq-ligase_TRIM/RNF"/>
</dbReference>
<dbReference type="SUPFAM" id="SSF57845">
    <property type="entry name" value="B-box zinc-binding domain"/>
    <property type="match status" value="1"/>
</dbReference>
<feature type="coiled-coil region" evidence="5">
    <location>
        <begin position="87"/>
        <end position="124"/>
    </location>
</feature>
<evidence type="ECO:0000256" key="5">
    <source>
        <dbReference type="SAM" id="Coils"/>
    </source>
</evidence>
<dbReference type="InterPro" id="IPR058030">
    <property type="entry name" value="TRIM8/14/16/25/29/45/65_CC"/>
</dbReference>
<keyword evidence="1" id="KW-0479">Metal-binding</keyword>
<evidence type="ECO:0000313" key="9">
    <source>
        <dbReference type="Proteomes" id="UP000264800"/>
    </source>
</evidence>
<dbReference type="Gene3D" id="2.60.120.920">
    <property type="match status" value="2"/>
</dbReference>
<evidence type="ECO:0000256" key="4">
    <source>
        <dbReference type="PROSITE-ProRule" id="PRU00024"/>
    </source>
</evidence>
<evidence type="ECO:0000259" key="7">
    <source>
        <dbReference type="PROSITE" id="PS50188"/>
    </source>
</evidence>
<proteinExistence type="predicted"/>
<keyword evidence="9" id="KW-1185">Reference proteome</keyword>
<dbReference type="PROSITE" id="PS50119">
    <property type="entry name" value="ZF_BBOX"/>
    <property type="match status" value="1"/>
</dbReference>
<evidence type="ECO:0000313" key="8">
    <source>
        <dbReference type="Ensembl" id="ENSKMAP00000022289.1"/>
    </source>
</evidence>
<dbReference type="GO" id="GO:0008270">
    <property type="term" value="F:zinc ion binding"/>
    <property type="evidence" value="ECO:0007669"/>
    <property type="project" value="UniProtKB-KW"/>
</dbReference>
<dbReference type="InterPro" id="IPR006574">
    <property type="entry name" value="PRY"/>
</dbReference>
<dbReference type="AlphaFoldDB" id="A0A3Q3BC86"/>
<dbReference type="Ensembl" id="ENSKMAT00000022574.1">
    <property type="protein sequence ID" value="ENSKMAP00000022289.1"/>
    <property type="gene ID" value="ENSKMAG00000016544.1"/>
</dbReference>
<dbReference type="GeneTree" id="ENSGT01150000286922"/>
<organism evidence="8 9">
    <name type="scientific">Kryptolebias marmoratus</name>
    <name type="common">Mangrove killifish</name>
    <name type="synonym">Rivulus marmoratus</name>
    <dbReference type="NCBI Taxonomy" id="37003"/>
    <lineage>
        <taxon>Eukaryota</taxon>
        <taxon>Metazoa</taxon>
        <taxon>Chordata</taxon>
        <taxon>Craniata</taxon>
        <taxon>Vertebrata</taxon>
        <taxon>Euteleostomi</taxon>
        <taxon>Actinopterygii</taxon>
        <taxon>Neopterygii</taxon>
        <taxon>Teleostei</taxon>
        <taxon>Neoteleostei</taxon>
        <taxon>Acanthomorphata</taxon>
        <taxon>Ovalentaria</taxon>
        <taxon>Atherinomorphae</taxon>
        <taxon>Cyprinodontiformes</taxon>
        <taxon>Rivulidae</taxon>
        <taxon>Kryptolebias</taxon>
    </lineage>
</organism>
<dbReference type="Pfam" id="PF00643">
    <property type="entry name" value="zf-B_box"/>
    <property type="match status" value="1"/>
</dbReference>
<feature type="domain" description="B box-type" evidence="6">
    <location>
        <begin position="37"/>
        <end position="77"/>
    </location>
</feature>
<dbReference type="InterPro" id="IPR000315">
    <property type="entry name" value="Znf_B-box"/>
</dbReference>
<evidence type="ECO:0000259" key="6">
    <source>
        <dbReference type="PROSITE" id="PS50119"/>
    </source>
</evidence>
<keyword evidence="2 4" id="KW-0863">Zinc-finger</keyword>
<dbReference type="PANTHER" id="PTHR25465">
    <property type="entry name" value="B-BOX DOMAIN CONTAINING"/>
    <property type="match status" value="1"/>
</dbReference>
<evidence type="ECO:0000256" key="1">
    <source>
        <dbReference type="ARBA" id="ARBA00022723"/>
    </source>
</evidence>
<dbReference type="PANTHER" id="PTHR25465:SF5">
    <property type="entry name" value="E3 UBIQUITIN_ISG15 LIGASE TRIM25-RELATED"/>
    <property type="match status" value="1"/>
</dbReference>
<dbReference type="CDD" id="cd16040">
    <property type="entry name" value="SPRY_PRY_SNTX"/>
    <property type="match status" value="1"/>
</dbReference>
<name>A0A3Q3BC86_KRYMA</name>
<dbReference type="GO" id="GO:0005737">
    <property type="term" value="C:cytoplasm"/>
    <property type="evidence" value="ECO:0007669"/>
    <property type="project" value="UniProtKB-ARBA"/>
</dbReference>
<dbReference type="CDD" id="cd19769">
    <property type="entry name" value="Bbox2_TRIM16-like"/>
    <property type="match status" value="1"/>
</dbReference>
<dbReference type="SMART" id="SM00589">
    <property type="entry name" value="PRY"/>
    <property type="match status" value="1"/>
</dbReference>
<dbReference type="InterPro" id="IPR013320">
    <property type="entry name" value="ConA-like_dom_sf"/>
</dbReference>
<dbReference type="Pfam" id="PF25600">
    <property type="entry name" value="TRIM_CC"/>
    <property type="match status" value="1"/>
</dbReference>
<dbReference type="InterPro" id="IPR001870">
    <property type="entry name" value="B30.2/SPRY"/>
</dbReference>
<evidence type="ECO:0000256" key="3">
    <source>
        <dbReference type="ARBA" id="ARBA00022833"/>
    </source>
</evidence>
<dbReference type="SMART" id="SM00336">
    <property type="entry name" value="BBOX"/>
    <property type="match status" value="1"/>
</dbReference>
<reference evidence="8" key="2">
    <citation type="submission" date="2025-09" db="UniProtKB">
        <authorList>
            <consortium name="Ensembl"/>
        </authorList>
    </citation>
    <scope>IDENTIFICATION</scope>
</reference>
<sequence length="364" mass="41416">MVNVSGKSFYVLSLDFDPSVVHISEPKHKLTEPSKSLQENVCSRHDELMKMFCRTDQQCICYLCSVGEHKGHDAVSAAAERADRQRHAQQETEVSRVKELQEKLEQEITELRRKDGELEQLSNSEDHIHFLHSYPSWSALSESPHSPRINTRPLRYFEDVAAAVSELGDKLQGVLKDKWTDVSLRVTEVEVLLSQPEPKSRADFLKHSRKITLDPNTPITQLSLSEGGRKVTVTDQHQPYSDHPERFTGWFQVLSRESLTGCCYWEVEWRGRAVSIAVAYRNISRAGWGNDCGFGYNDRSWALDCPESSRVGVYLDHRAGILSFYSVSDTMTLLHRVRTRFTQPLHAGLCVYNTGDAAEFSSLK</sequence>
<dbReference type="Gene3D" id="3.30.160.60">
    <property type="entry name" value="Classic Zinc Finger"/>
    <property type="match status" value="1"/>
</dbReference>
<dbReference type="SUPFAM" id="SSF49899">
    <property type="entry name" value="Concanavalin A-like lectins/glucanases"/>
    <property type="match status" value="1"/>
</dbReference>
<evidence type="ECO:0000256" key="2">
    <source>
        <dbReference type="ARBA" id="ARBA00022771"/>
    </source>
</evidence>
<protein>
    <recommendedName>
        <fullName evidence="10">B30.2/SPRY domain-containing protein</fullName>
    </recommendedName>
</protein>
<dbReference type="Proteomes" id="UP000264800">
    <property type="component" value="Unplaced"/>
</dbReference>
<keyword evidence="5" id="KW-0175">Coiled coil</keyword>
<accession>A0A3Q3BC86</accession>
<feature type="domain" description="B30.2/SPRY" evidence="7">
    <location>
        <begin position="191"/>
        <end position="364"/>
    </location>
</feature>
<evidence type="ECO:0008006" key="10">
    <source>
        <dbReference type="Google" id="ProtNLM"/>
    </source>
</evidence>
<dbReference type="PROSITE" id="PS50188">
    <property type="entry name" value="B302_SPRY"/>
    <property type="match status" value="1"/>
</dbReference>
<reference evidence="8" key="1">
    <citation type="submission" date="2025-08" db="UniProtKB">
        <authorList>
            <consortium name="Ensembl"/>
        </authorList>
    </citation>
    <scope>IDENTIFICATION</scope>
</reference>
<dbReference type="Pfam" id="PF13765">
    <property type="entry name" value="PRY"/>
    <property type="match status" value="1"/>
</dbReference>